<feature type="domain" description="C2H2-type" evidence="13">
    <location>
        <begin position="292"/>
        <end position="319"/>
    </location>
</feature>
<feature type="compositionally biased region" description="Basic and acidic residues" evidence="12">
    <location>
        <begin position="187"/>
        <end position="210"/>
    </location>
</feature>
<keyword evidence="6" id="KW-0805">Transcription regulation</keyword>
<dbReference type="GO" id="GO:0005634">
    <property type="term" value="C:nucleus"/>
    <property type="evidence" value="ECO:0007669"/>
    <property type="project" value="UniProtKB-SubCell"/>
</dbReference>
<dbReference type="InterPro" id="IPR013087">
    <property type="entry name" value="Znf_C2H2_type"/>
</dbReference>
<dbReference type="FunFam" id="3.30.160.60:FF:002349">
    <property type="entry name" value="Zinc finger and BTB domain-containing 40"/>
    <property type="match status" value="1"/>
</dbReference>
<dbReference type="Proteomes" id="UP001233999">
    <property type="component" value="Unassembled WGS sequence"/>
</dbReference>
<dbReference type="PROSITE" id="PS51915">
    <property type="entry name" value="ZAD"/>
    <property type="match status" value="1"/>
</dbReference>
<feature type="binding site" evidence="11">
    <location>
        <position position="60"/>
    </location>
    <ligand>
        <name>Zn(2+)</name>
        <dbReference type="ChEBI" id="CHEBI:29105"/>
    </ligand>
</feature>
<dbReference type="InterPro" id="IPR012934">
    <property type="entry name" value="Znf_AD"/>
</dbReference>
<gene>
    <name evidence="15" type="ORF">L9F63_014351</name>
</gene>
<keyword evidence="9" id="KW-0539">Nucleus</keyword>
<dbReference type="FunFam" id="3.30.160.60:FF:000624">
    <property type="entry name" value="zinc finger protein 697"/>
    <property type="match status" value="1"/>
</dbReference>
<evidence type="ECO:0000313" key="16">
    <source>
        <dbReference type="Proteomes" id="UP001233999"/>
    </source>
</evidence>
<dbReference type="AlphaFoldDB" id="A0AAD8EL52"/>
<feature type="domain" description="C2H2-type" evidence="13">
    <location>
        <begin position="348"/>
        <end position="375"/>
    </location>
</feature>
<evidence type="ECO:0000256" key="4">
    <source>
        <dbReference type="ARBA" id="ARBA00022771"/>
    </source>
</evidence>
<dbReference type="FunFam" id="3.30.160.60:FF:000902">
    <property type="entry name" value="Zinc finger protein 445"/>
    <property type="match status" value="1"/>
</dbReference>
<feature type="region of interest" description="Disordered" evidence="12">
    <location>
        <begin position="187"/>
        <end position="218"/>
    </location>
</feature>
<dbReference type="PROSITE" id="PS00028">
    <property type="entry name" value="ZINC_FINGER_C2H2_1"/>
    <property type="match status" value="7"/>
</dbReference>
<evidence type="ECO:0000256" key="12">
    <source>
        <dbReference type="SAM" id="MobiDB-lite"/>
    </source>
</evidence>
<evidence type="ECO:0000259" key="13">
    <source>
        <dbReference type="PROSITE" id="PS50157"/>
    </source>
</evidence>
<keyword evidence="16" id="KW-1185">Reference proteome</keyword>
<feature type="compositionally biased region" description="Low complexity" evidence="12">
    <location>
        <begin position="118"/>
        <end position="129"/>
    </location>
</feature>
<keyword evidence="4 10" id="KW-0863">Zinc-finger</keyword>
<name>A0AAD8EL52_DIPPU</name>
<feature type="domain" description="C2H2-type" evidence="13">
    <location>
        <begin position="404"/>
        <end position="431"/>
    </location>
</feature>
<dbReference type="SMART" id="SM00868">
    <property type="entry name" value="zf-AD"/>
    <property type="match status" value="1"/>
</dbReference>
<dbReference type="Gene3D" id="3.40.1800.20">
    <property type="match status" value="1"/>
</dbReference>
<proteinExistence type="predicted"/>
<reference evidence="15" key="1">
    <citation type="journal article" date="2023" name="IScience">
        <title>Live-bearing cockroach genome reveals convergent evolutionary mechanisms linked to viviparity in insects and beyond.</title>
        <authorList>
            <person name="Fouks B."/>
            <person name="Harrison M.C."/>
            <person name="Mikhailova A.A."/>
            <person name="Marchal E."/>
            <person name="English S."/>
            <person name="Carruthers M."/>
            <person name="Jennings E.C."/>
            <person name="Chiamaka E.L."/>
            <person name="Frigard R.A."/>
            <person name="Pippel M."/>
            <person name="Attardo G.M."/>
            <person name="Benoit J.B."/>
            <person name="Bornberg-Bauer E."/>
            <person name="Tobe S.S."/>
        </authorList>
    </citation>
    <scope>NUCLEOTIDE SEQUENCE</scope>
    <source>
        <strain evidence="15">Stay&amp;Tobe</strain>
    </source>
</reference>
<feature type="domain" description="C2H2-type" evidence="13">
    <location>
        <begin position="460"/>
        <end position="483"/>
    </location>
</feature>
<keyword evidence="2 11" id="KW-0479">Metal-binding</keyword>
<keyword evidence="7" id="KW-0238">DNA-binding</keyword>
<feature type="compositionally biased region" description="Acidic residues" evidence="12">
    <location>
        <begin position="107"/>
        <end position="117"/>
    </location>
</feature>
<reference evidence="15" key="2">
    <citation type="submission" date="2023-05" db="EMBL/GenBank/DDBJ databases">
        <authorList>
            <person name="Fouks B."/>
        </authorList>
    </citation>
    <scope>NUCLEOTIDE SEQUENCE</scope>
    <source>
        <strain evidence="15">Stay&amp;Tobe</strain>
        <tissue evidence="15">Testes</tissue>
    </source>
</reference>
<dbReference type="GO" id="GO:0000978">
    <property type="term" value="F:RNA polymerase II cis-regulatory region sequence-specific DNA binding"/>
    <property type="evidence" value="ECO:0007669"/>
    <property type="project" value="TreeGrafter"/>
</dbReference>
<evidence type="ECO:0000256" key="6">
    <source>
        <dbReference type="ARBA" id="ARBA00023015"/>
    </source>
</evidence>
<organism evidence="15 16">
    <name type="scientific">Diploptera punctata</name>
    <name type="common">Pacific beetle cockroach</name>
    <dbReference type="NCBI Taxonomy" id="6984"/>
    <lineage>
        <taxon>Eukaryota</taxon>
        <taxon>Metazoa</taxon>
        <taxon>Ecdysozoa</taxon>
        <taxon>Arthropoda</taxon>
        <taxon>Hexapoda</taxon>
        <taxon>Insecta</taxon>
        <taxon>Pterygota</taxon>
        <taxon>Neoptera</taxon>
        <taxon>Polyneoptera</taxon>
        <taxon>Dictyoptera</taxon>
        <taxon>Blattodea</taxon>
        <taxon>Blaberoidea</taxon>
        <taxon>Blaberidae</taxon>
        <taxon>Diplopterinae</taxon>
        <taxon>Diploptera</taxon>
    </lineage>
</organism>
<evidence type="ECO:0000256" key="11">
    <source>
        <dbReference type="PROSITE-ProRule" id="PRU01263"/>
    </source>
</evidence>
<evidence type="ECO:0000259" key="14">
    <source>
        <dbReference type="PROSITE" id="PS51915"/>
    </source>
</evidence>
<feature type="domain" description="C2H2-type" evidence="13">
    <location>
        <begin position="432"/>
        <end position="459"/>
    </location>
</feature>
<feature type="binding site" evidence="11">
    <location>
        <position position="11"/>
    </location>
    <ligand>
        <name>Zn(2+)</name>
        <dbReference type="ChEBI" id="CHEBI:29105"/>
    </ligand>
</feature>
<keyword evidence="3" id="KW-0677">Repeat</keyword>
<evidence type="ECO:0000256" key="8">
    <source>
        <dbReference type="ARBA" id="ARBA00023163"/>
    </source>
</evidence>
<feature type="binding site" evidence="11">
    <location>
        <position position="57"/>
    </location>
    <ligand>
        <name>Zn(2+)</name>
        <dbReference type="ChEBI" id="CHEBI:29105"/>
    </ligand>
</feature>
<feature type="domain" description="ZAD" evidence="14">
    <location>
        <begin position="9"/>
        <end position="84"/>
    </location>
</feature>
<dbReference type="FunFam" id="3.30.160.60:FF:000264">
    <property type="entry name" value="Zinc finger protein 236"/>
    <property type="match status" value="1"/>
</dbReference>
<feature type="binding site" evidence="11">
    <location>
        <position position="14"/>
    </location>
    <ligand>
        <name>Zn(2+)</name>
        <dbReference type="ChEBI" id="CHEBI:29105"/>
    </ligand>
</feature>
<evidence type="ECO:0000256" key="9">
    <source>
        <dbReference type="ARBA" id="ARBA00023242"/>
    </source>
</evidence>
<dbReference type="PANTHER" id="PTHR46105:SF5">
    <property type="entry name" value="ZINC FINGER AND BTB DOMAIN-CONTAINING PROTEIN 44 ISOFORM X1"/>
    <property type="match status" value="1"/>
</dbReference>
<evidence type="ECO:0000313" key="15">
    <source>
        <dbReference type="EMBL" id="KAJ9594191.1"/>
    </source>
</evidence>
<protein>
    <submittedName>
        <fullName evidence="15">Uncharacterized protein</fullName>
    </submittedName>
</protein>
<sequence>MDEFESYHKRCRLCASEHCLSIKLFGIEGISLDLQNKIKTYISMDVSPEDELPKQICYQCLYCIETFHNFKQTCIEAEHTLKNWHLFYGGFSTEVNVVERISADETDNSEICVESEPEPTSSSKSTLQKKQNKSCDEEPEVTTVKNSRNVVRIEEDTQGEEENSEVSRILLNMSGVGTISITKYEGIREQEQDGRDKEVDTASEQDIVRSDDEDDAGFSGFDFEQTMSEESEEMKDDMVVGELVPNEYVKFEHLQVDQNGKVTTRENERISTSEELSKYMMVTLDSPSGPRYGCLECNKTFSQKGYVKEHLKIHTGEKPFACSVCGRCFRNNYMLKVHFRLHTGEKNFKCEKCSAKFTERGALVSHFRTHTGVKPFACTHCDRRFTQNPALKRHMRIHTKEKPYSCDECDASFADRGTWKNHIRIHTGERPFKCTLCEKTFIQRTNLQAHIKTHTDERPFPCNVCESTFRTKAHLVKHLSTIHRDVMKSVVNMMKLPLEEKTPDIAINTSTINS</sequence>
<dbReference type="InterPro" id="IPR036236">
    <property type="entry name" value="Znf_C2H2_sf"/>
</dbReference>
<evidence type="ECO:0000256" key="10">
    <source>
        <dbReference type="PROSITE-ProRule" id="PRU00042"/>
    </source>
</evidence>
<dbReference type="SUPFAM" id="SSF57667">
    <property type="entry name" value="beta-beta-alpha zinc fingers"/>
    <property type="match status" value="4"/>
</dbReference>
<evidence type="ECO:0000256" key="5">
    <source>
        <dbReference type="ARBA" id="ARBA00022833"/>
    </source>
</evidence>
<dbReference type="Pfam" id="PF13465">
    <property type="entry name" value="zf-H2C2_2"/>
    <property type="match status" value="1"/>
</dbReference>
<dbReference type="Pfam" id="PF07776">
    <property type="entry name" value="zf-AD"/>
    <property type="match status" value="1"/>
</dbReference>
<dbReference type="Pfam" id="PF00096">
    <property type="entry name" value="zf-C2H2"/>
    <property type="match status" value="4"/>
</dbReference>
<evidence type="ECO:0000256" key="3">
    <source>
        <dbReference type="ARBA" id="ARBA00022737"/>
    </source>
</evidence>
<keyword evidence="5 11" id="KW-0862">Zinc</keyword>
<comment type="subcellular location">
    <subcellularLocation>
        <location evidence="1">Nucleus</location>
    </subcellularLocation>
</comment>
<accession>A0AAD8EL52</accession>
<evidence type="ECO:0000256" key="1">
    <source>
        <dbReference type="ARBA" id="ARBA00004123"/>
    </source>
</evidence>
<dbReference type="PANTHER" id="PTHR46105">
    <property type="entry name" value="AGAP004733-PA"/>
    <property type="match status" value="1"/>
</dbReference>
<dbReference type="FunFam" id="3.30.160.60:FF:000446">
    <property type="entry name" value="Zinc finger protein"/>
    <property type="match status" value="2"/>
</dbReference>
<dbReference type="Gene3D" id="3.30.160.60">
    <property type="entry name" value="Classic Zinc Finger"/>
    <property type="match status" value="7"/>
</dbReference>
<dbReference type="InterPro" id="IPR050457">
    <property type="entry name" value="ZnFinger_BTB_dom_contain"/>
</dbReference>
<feature type="domain" description="C2H2-type" evidence="13">
    <location>
        <begin position="320"/>
        <end position="347"/>
    </location>
</feature>
<dbReference type="EMBL" id="JASPKZ010003064">
    <property type="protein sequence ID" value="KAJ9594191.1"/>
    <property type="molecule type" value="Genomic_DNA"/>
</dbReference>
<evidence type="ECO:0000256" key="2">
    <source>
        <dbReference type="ARBA" id="ARBA00022723"/>
    </source>
</evidence>
<dbReference type="PROSITE" id="PS50157">
    <property type="entry name" value="ZINC_FINGER_C2H2_2"/>
    <property type="match status" value="7"/>
</dbReference>
<keyword evidence="8" id="KW-0804">Transcription</keyword>
<evidence type="ECO:0000256" key="7">
    <source>
        <dbReference type="ARBA" id="ARBA00023125"/>
    </source>
</evidence>
<dbReference type="FunFam" id="3.30.160.60:FF:000012">
    <property type="entry name" value="RB-associated KRAB zinc finger protein-like"/>
    <property type="match status" value="1"/>
</dbReference>
<feature type="domain" description="C2H2-type" evidence="13">
    <location>
        <begin position="376"/>
        <end position="403"/>
    </location>
</feature>
<comment type="caution">
    <text evidence="15">The sequence shown here is derived from an EMBL/GenBank/DDBJ whole genome shotgun (WGS) entry which is preliminary data.</text>
</comment>
<dbReference type="GO" id="GO:0000981">
    <property type="term" value="F:DNA-binding transcription factor activity, RNA polymerase II-specific"/>
    <property type="evidence" value="ECO:0007669"/>
    <property type="project" value="TreeGrafter"/>
</dbReference>
<dbReference type="SUPFAM" id="SSF57716">
    <property type="entry name" value="Glucocorticoid receptor-like (DNA-binding domain)"/>
    <property type="match status" value="1"/>
</dbReference>
<dbReference type="SMART" id="SM00355">
    <property type="entry name" value="ZnF_C2H2"/>
    <property type="match status" value="7"/>
</dbReference>
<dbReference type="GO" id="GO:0008270">
    <property type="term" value="F:zinc ion binding"/>
    <property type="evidence" value="ECO:0007669"/>
    <property type="project" value="UniProtKB-UniRule"/>
</dbReference>
<feature type="region of interest" description="Disordered" evidence="12">
    <location>
        <begin position="107"/>
        <end position="142"/>
    </location>
</feature>